<organism evidence="1 2">
    <name type="scientific">Crassostrea virginica</name>
    <name type="common">Eastern oyster</name>
    <dbReference type="NCBI Taxonomy" id="6565"/>
    <lineage>
        <taxon>Eukaryota</taxon>
        <taxon>Metazoa</taxon>
        <taxon>Spiralia</taxon>
        <taxon>Lophotrochozoa</taxon>
        <taxon>Mollusca</taxon>
        <taxon>Bivalvia</taxon>
        <taxon>Autobranchia</taxon>
        <taxon>Pteriomorphia</taxon>
        <taxon>Ostreida</taxon>
        <taxon>Ostreoidea</taxon>
        <taxon>Ostreidae</taxon>
        <taxon>Crassostrea</taxon>
    </lineage>
</organism>
<dbReference type="KEGG" id="cvn:111123851"/>
<dbReference type="AlphaFoldDB" id="A0A8B8D5T3"/>
<dbReference type="OrthoDB" id="6042443at2759"/>
<evidence type="ECO:0000313" key="1">
    <source>
        <dbReference type="Proteomes" id="UP000694844"/>
    </source>
</evidence>
<protein>
    <submittedName>
        <fullName evidence="2">Uncharacterized protein LOC111123851</fullName>
    </submittedName>
</protein>
<dbReference type="RefSeq" id="XP_022322196.1">
    <property type="nucleotide sequence ID" value="XM_022466488.1"/>
</dbReference>
<dbReference type="GeneID" id="111123851"/>
<proteinExistence type="predicted"/>
<keyword evidence="1" id="KW-1185">Reference proteome</keyword>
<gene>
    <name evidence="2" type="primary">LOC111123851</name>
</gene>
<dbReference type="Proteomes" id="UP000694844">
    <property type="component" value="Chromosome 3"/>
</dbReference>
<reference evidence="2" key="1">
    <citation type="submission" date="2025-08" db="UniProtKB">
        <authorList>
            <consortium name="RefSeq"/>
        </authorList>
    </citation>
    <scope>IDENTIFICATION</scope>
    <source>
        <tissue evidence="2">Whole sample</tissue>
    </source>
</reference>
<evidence type="ECO:0000313" key="2">
    <source>
        <dbReference type="RefSeq" id="XP_022322196.1"/>
    </source>
</evidence>
<accession>A0A8B8D5T3</accession>
<sequence length="212" mass="24377">MEILHSSSITNQTTTVSNPFDFVYNQNEGFKIKEIQGTDICTEKDLLRVTSPDKPDIHTQDFVVQLQYHINGTRGHFLMVDSQGQVKANGQSKDPRTLLTVVHNFTQRRQSCYQIIGWGDQFNQKILYMDGTELKTRLFNHCRGDNNDDTFFTFCTKDNCGDGHYAIVSWTGNALVFDTQGNFLPPNNQSRRSETSYLFKLRTVDWMKVTTV</sequence>
<name>A0A8B8D5T3_CRAVI</name>